<feature type="transmembrane region" description="Helical" evidence="2">
    <location>
        <begin position="33"/>
        <end position="52"/>
    </location>
</feature>
<proteinExistence type="predicted"/>
<organism evidence="3 4">
    <name type="scientific">Candidatus Jorgensenbacteria bacterium RIFCSPLOWO2_01_FULL_45_25b</name>
    <dbReference type="NCBI Taxonomy" id="1798471"/>
    <lineage>
        <taxon>Bacteria</taxon>
        <taxon>Candidatus Joergenseniibacteriota</taxon>
    </lineage>
</organism>
<dbReference type="AlphaFoldDB" id="A0A1F6BT10"/>
<dbReference type="STRING" id="1798471.A3A21_00030"/>
<feature type="compositionally biased region" description="Basic and acidic residues" evidence="1">
    <location>
        <begin position="168"/>
        <end position="183"/>
    </location>
</feature>
<keyword evidence="2" id="KW-1133">Transmembrane helix</keyword>
<protein>
    <submittedName>
        <fullName evidence="3">Uncharacterized protein</fullName>
    </submittedName>
</protein>
<feature type="compositionally biased region" description="Basic and acidic residues" evidence="1">
    <location>
        <begin position="137"/>
        <end position="150"/>
    </location>
</feature>
<reference evidence="3 4" key="1">
    <citation type="journal article" date="2016" name="Nat. Commun.">
        <title>Thousands of microbial genomes shed light on interconnected biogeochemical processes in an aquifer system.</title>
        <authorList>
            <person name="Anantharaman K."/>
            <person name="Brown C.T."/>
            <person name="Hug L.A."/>
            <person name="Sharon I."/>
            <person name="Castelle C.J."/>
            <person name="Probst A.J."/>
            <person name="Thomas B.C."/>
            <person name="Singh A."/>
            <person name="Wilkins M.J."/>
            <person name="Karaoz U."/>
            <person name="Brodie E.L."/>
            <person name="Williams K.H."/>
            <person name="Hubbard S.S."/>
            <person name="Banfield J.F."/>
        </authorList>
    </citation>
    <scope>NUCLEOTIDE SEQUENCE [LARGE SCALE GENOMIC DNA]</scope>
</reference>
<dbReference type="Proteomes" id="UP000176996">
    <property type="component" value="Unassembled WGS sequence"/>
</dbReference>
<keyword evidence="2" id="KW-0812">Transmembrane</keyword>
<feature type="transmembrane region" description="Helical" evidence="2">
    <location>
        <begin position="7"/>
        <end position="27"/>
    </location>
</feature>
<keyword evidence="2" id="KW-0472">Membrane</keyword>
<gene>
    <name evidence="3" type="ORF">A3A21_00030</name>
</gene>
<evidence type="ECO:0000313" key="3">
    <source>
        <dbReference type="EMBL" id="OGG39677.1"/>
    </source>
</evidence>
<evidence type="ECO:0000313" key="4">
    <source>
        <dbReference type="Proteomes" id="UP000176996"/>
    </source>
</evidence>
<sequence length="199" mass="22859">MIMTYKTLSKISAAICISPIVLGLMSFELSESLGGILFFGGLAFAILFHRLGEQEEEIAALRSPKEDSEEWKKYAKRKRELETDPRSNDPFYGSSSIFTPEEKEKILNNKKEALEEEELTLSQNQQEEQELEKLLEEAKQEEGYFERPKDGSLQVVFKPKAPSQPEPSQDKQTKPGDENEIHVIFRRKNPGNHKNNDKR</sequence>
<evidence type="ECO:0000256" key="1">
    <source>
        <dbReference type="SAM" id="MobiDB-lite"/>
    </source>
</evidence>
<name>A0A1F6BT10_9BACT</name>
<evidence type="ECO:0000256" key="2">
    <source>
        <dbReference type="SAM" id="Phobius"/>
    </source>
</evidence>
<feature type="region of interest" description="Disordered" evidence="1">
    <location>
        <begin position="137"/>
        <end position="199"/>
    </location>
</feature>
<feature type="region of interest" description="Disordered" evidence="1">
    <location>
        <begin position="60"/>
        <end position="100"/>
    </location>
</feature>
<accession>A0A1F6BT10</accession>
<dbReference type="EMBL" id="MFKK01000037">
    <property type="protein sequence ID" value="OGG39677.1"/>
    <property type="molecule type" value="Genomic_DNA"/>
</dbReference>
<feature type="compositionally biased region" description="Basic and acidic residues" evidence="1">
    <location>
        <begin position="63"/>
        <end position="87"/>
    </location>
</feature>
<comment type="caution">
    <text evidence="3">The sequence shown here is derived from an EMBL/GenBank/DDBJ whole genome shotgun (WGS) entry which is preliminary data.</text>
</comment>
<feature type="compositionally biased region" description="Basic residues" evidence="1">
    <location>
        <begin position="184"/>
        <end position="193"/>
    </location>
</feature>